<dbReference type="AlphaFoldDB" id="T0GQU8"/>
<dbReference type="GO" id="GO:0008168">
    <property type="term" value="F:methyltransferase activity"/>
    <property type="evidence" value="ECO:0007669"/>
    <property type="project" value="UniProtKB-KW"/>
</dbReference>
<proteinExistence type="predicted"/>
<name>T0GQU8_9LEPT</name>
<sequence length="313" mass="36892">MCSLLNDIKVKFLNFFMNSIFKIYIKKIAYNFLPSIFWSLLKFVKEQFHKWVKFKRHNGLFNDGFNGIYKTWEEASQFCGSYDSDLILEKCKQSLLKVKRGEVVYERDSVVFDKIQYSWPLISGLLYAATMSSLKLNILDFGGSLGSSYYQNRNFLKGIKHLSWNIVEQPNFVQVGKKYFKDDVLSFYDSIESCVSDKNRKINVFLASSSFPYIKDPFILIKKIIQYEFQYIIIDRTYFIDLPKSIVSLQRVPSEIYKASYPAWFFNFDEFISLFQAKYDLVTDFDSYLQATNELEGVSTREKGMIFELRESL</sequence>
<dbReference type="EC" id="2.1.1.-" evidence="1"/>
<dbReference type="EMBL" id="AKWY02000034">
    <property type="protein sequence ID" value="EQA69756.1"/>
    <property type="molecule type" value="Genomic_DNA"/>
</dbReference>
<dbReference type="Proteomes" id="UP000015442">
    <property type="component" value="Unassembled WGS sequence"/>
</dbReference>
<keyword evidence="1" id="KW-0808">Transferase</keyword>
<evidence type="ECO:0000313" key="2">
    <source>
        <dbReference type="Proteomes" id="UP000015442"/>
    </source>
</evidence>
<accession>T0GQU8</accession>
<keyword evidence="1" id="KW-0489">Methyltransferase</keyword>
<protein>
    <submittedName>
        <fullName evidence="1">Methyltransferase, TIGR04325 family</fullName>
        <ecNumber evidence="1">2.1.1.-</ecNumber>
    </submittedName>
</protein>
<dbReference type="InterPro" id="IPR027612">
    <property type="entry name" value="Put_MTase_LIC12133"/>
</dbReference>
<gene>
    <name evidence="1" type="ORF">LEP1GSC059_1913</name>
</gene>
<dbReference type="NCBIfam" id="TIGR04325">
    <property type="entry name" value="MTase_LIC12133"/>
    <property type="match status" value="1"/>
</dbReference>
<reference evidence="1 2" key="1">
    <citation type="submission" date="2013-05" db="EMBL/GenBank/DDBJ databases">
        <authorList>
            <person name="Harkins D.M."/>
            <person name="Durkin A.S."/>
            <person name="Brinkac L.M."/>
            <person name="Haft D.H."/>
            <person name="Selengut J.D."/>
            <person name="Sanka R."/>
            <person name="DePew J."/>
            <person name="Purushe J."/>
            <person name="Hartskeerl R.A."/>
            <person name="Ahmed A."/>
            <person name="van der Linden H."/>
            <person name="Goris M.G.A."/>
            <person name="Vinetz J.M."/>
            <person name="Sutton G.G."/>
            <person name="Nierman W.C."/>
            <person name="Fouts D.E."/>
        </authorList>
    </citation>
    <scope>NUCLEOTIDE SEQUENCE [LARGE SCALE GENOMIC DNA]</scope>
    <source>
        <strain evidence="1 2">CZ214</strain>
    </source>
</reference>
<organism evidence="1 2">
    <name type="scientific">Leptospira noguchii serovar Panama str. CZ214</name>
    <dbReference type="NCBI Taxonomy" id="1001595"/>
    <lineage>
        <taxon>Bacteria</taxon>
        <taxon>Pseudomonadati</taxon>
        <taxon>Spirochaetota</taxon>
        <taxon>Spirochaetia</taxon>
        <taxon>Leptospirales</taxon>
        <taxon>Leptospiraceae</taxon>
        <taxon>Leptospira</taxon>
    </lineage>
</organism>
<dbReference type="GO" id="GO:0032259">
    <property type="term" value="P:methylation"/>
    <property type="evidence" value="ECO:0007669"/>
    <property type="project" value="UniProtKB-KW"/>
</dbReference>
<comment type="caution">
    <text evidence="1">The sequence shown here is derived from an EMBL/GenBank/DDBJ whole genome shotgun (WGS) entry which is preliminary data.</text>
</comment>
<evidence type="ECO:0000313" key="1">
    <source>
        <dbReference type="EMBL" id="EQA69756.1"/>
    </source>
</evidence>